<reference evidence="3" key="1">
    <citation type="submission" date="2021-02" db="EMBL/GenBank/DDBJ databases">
        <authorList>
            <person name="Nowell W R."/>
        </authorList>
    </citation>
    <scope>NUCLEOTIDE SEQUENCE</scope>
</reference>
<protein>
    <recommendedName>
        <fullName evidence="2">SWIM-type domain-containing protein</fullName>
    </recommendedName>
</protein>
<keyword evidence="1" id="KW-0479">Metal-binding</keyword>
<evidence type="ECO:0000313" key="5">
    <source>
        <dbReference type="Proteomes" id="UP000663829"/>
    </source>
</evidence>
<accession>A0A813QN03</accession>
<feature type="domain" description="SWIM-type" evidence="2">
    <location>
        <begin position="77"/>
        <end position="107"/>
    </location>
</feature>
<organism evidence="3 5">
    <name type="scientific">Didymodactylos carnosus</name>
    <dbReference type="NCBI Taxonomy" id="1234261"/>
    <lineage>
        <taxon>Eukaryota</taxon>
        <taxon>Metazoa</taxon>
        <taxon>Spiralia</taxon>
        <taxon>Gnathifera</taxon>
        <taxon>Rotifera</taxon>
        <taxon>Eurotatoria</taxon>
        <taxon>Bdelloidea</taxon>
        <taxon>Philodinida</taxon>
        <taxon>Philodinidae</taxon>
        <taxon>Didymodactylos</taxon>
    </lineage>
</organism>
<sequence>MLGRAAYFEAHYVSAEAQAWKWLQGLGKNAVIHCYQHSYAIPSSHPSKMNANVWLQQYTTMSWQIFDELSSWLYSGQLVTIPMMCSCKTNLKSYVCKHALGMMIHLDYYFVQDPSKLENFSKKRGRPKKTRLALIK</sequence>
<keyword evidence="5" id="KW-1185">Reference proteome</keyword>
<dbReference type="InterPro" id="IPR007527">
    <property type="entry name" value="Znf_SWIM"/>
</dbReference>
<dbReference type="PROSITE" id="PS50966">
    <property type="entry name" value="ZF_SWIM"/>
    <property type="match status" value="1"/>
</dbReference>
<dbReference type="EMBL" id="CAJOBC010000187">
    <property type="protein sequence ID" value="CAF3551496.1"/>
    <property type="molecule type" value="Genomic_DNA"/>
</dbReference>
<comment type="caution">
    <text evidence="3">The sequence shown here is derived from an EMBL/GenBank/DDBJ whole genome shotgun (WGS) entry which is preliminary data.</text>
</comment>
<name>A0A813QN03_9BILA</name>
<dbReference type="GO" id="GO:0008270">
    <property type="term" value="F:zinc ion binding"/>
    <property type="evidence" value="ECO:0007669"/>
    <property type="project" value="UniProtKB-KW"/>
</dbReference>
<gene>
    <name evidence="3" type="ORF">GPM918_LOCUS1846</name>
    <name evidence="4" type="ORF">SRO942_LOCUS1846</name>
</gene>
<dbReference type="Proteomes" id="UP000663829">
    <property type="component" value="Unassembled WGS sequence"/>
</dbReference>
<keyword evidence="1" id="KW-0862">Zinc</keyword>
<evidence type="ECO:0000313" key="4">
    <source>
        <dbReference type="EMBL" id="CAF3551496.1"/>
    </source>
</evidence>
<keyword evidence="1" id="KW-0863">Zinc-finger</keyword>
<dbReference type="Proteomes" id="UP000681722">
    <property type="component" value="Unassembled WGS sequence"/>
</dbReference>
<evidence type="ECO:0000259" key="2">
    <source>
        <dbReference type="PROSITE" id="PS50966"/>
    </source>
</evidence>
<evidence type="ECO:0000313" key="3">
    <source>
        <dbReference type="EMBL" id="CAF0769508.1"/>
    </source>
</evidence>
<dbReference type="EMBL" id="CAJNOQ010000187">
    <property type="protein sequence ID" value="CAF0769508.1"/>
    <property type="molecule type" value="Genomic_DNA"/>
</dbReference>
<dbReference type="AlphaFoldDB" id="A0A813QN03"/>
<evidence type="ECO:0000256" key="1">
    <source>
        <dbReference type="PROSITE-ProRule" id="PRU00325"/>
    </source>
</evidence>
<proteinExistence type="predicted"/>